<proteinExistence type="predicted"/>
<evidence type="ECO:0008006" key="2">
    <source>
        <dbReference type="Google" id="ProtNLM"/>
    </source>
</evidence>
<accession>A0A6C0BKD1</accession>
<reference evidence="1" key="1">
    <citation type="journal article" date="2020" name="Nature">
        <title>Giant virus diversity and host interactions through global metagenomics.</title>
        <authorList>
            <person name="Schulz F."/>
            <person name="Roux S."/>
            <person name="Paez-Espino D."/>
            <person name="Jungbluth S."/>
            <person name="Walsh D.A."/>
            <person name="Denef V.J."/>
            <person name="McMahon K.D."/>
            <person name="Konstantinidis K.T."/>
            <person name="Eloe-Fadrosh E.A."/>
            <person name="Kyrpides N.C."/>
            <person name="Woyke T."/>
        </authorList>
    </citation>
    <scope>NUCLEOTIDE SEQUENCE</scope>
    <source>
        <strain evidence="1">GVMAG-M-3300013006-15</strain>
    </source>
</reference>
<evidence type="ECO:0000313" key="1">
    <source>
        <dbReference type="EMBL" id="QHS91868.1"/>
    </source>
</evidence>
<dbReference type="EMBL" id="MN739165">
    <property type="protein sequence ID" value="QHS91868.1"/>
    <property type="molecule type" value="Genomic_DNA"/>
</dbReference>
<organism evidence="1">
    <name type="scientific">viral metagenome</name>
    <dbReference type="NCBI Taxonomy" id="1070528"/>
    <lineage>
        <taxon>unclassified sequences</taxon>
        <taxon>metagenomes</taxon>
        <taxon>organismal metagenomes</taxon>
    </lineage>
</organism>
<dbReference type="AlphaFoldDB" id="A0A6C0BKD1"/>
<name>A0A6C0BKD1_9ZZZZ</name>
<protein>
    <recommendedName>
        <fullName evidence="2">Nucleotide-diphospho-sugar transferase domain-containing protein</fullName>
    </recommendedName>
</protein>
<sequence length="277" mass="32172">MPSVCLLCSIFTLESADASKNKYLSMFNFWVSSLITSKSLNKNDKLVIILDQRTMDFLIGCTVFNKLLKLLPCSSSLVIIPSPKTFEEGCMYRYYVNFDYDQDILMYTDIDIQFVQSLKIVLAKMKPQFIYLHAEGLLKNSNYGTYLSENERNLLFSKIENLPGYNSGKFAFWGKDYHKIIFSFLWQQHDELEKEIKPKAYCYDQCLFNRAIYTSCLFHGLKIDSSVFEQHCTNFSGFQNSTDLSDIVIIDCCGEPGKEDLHFTKIQYVHLQFLHFG</sequence>